<evidence type="ECO:0000313" key="3">
    <source>
        <dbReference type="EMBL" id="OEU99566.1"/>
    </source>
</evidence>
<sequence length="145" mass="15114">MAVPTTGSTIEHHPDLVEMRARYEKAGSTPTAQIVEGLAFLSGLYIAISPWVVGFNGTTSLAASNLIVGLAFAVLAFGFGSAYERTHLLGWTAPLLGAWVIVSQWVINGAPDTAQIVVNNVVAGGVAALCGFAVMGLALMGRRRT</sequence>
<gene>
    <name evidence="3" type="ORF">AN217_19070</name>
</gene>
<reference evidence="3 4" key="1">
    <citation type="journal article" date="2016" name="Front. Microbiol.">
        <title>Comparative Genomics Analysis of Streptomyces Species Reveals Their Adaptation to the Marine Environment and Their Diversity at the Genomic Level.</title>
        <authorList>
            <person name="Tian X."/>
            <person name="Zhang Z."/>
            <person name="Yang T."/>
            <person name="Chen M."/>
            <person name="Li J."/>
            <person name="Chen F."/>
            <person name="Yang J."/>
            <person name="Li W."/>
            <person name="Zhang B."/>
            <person name="Zhang Z."/>
            <person name="Wu J."/>
            <person name="Zhang C."/>
            <person name="Long L."/>
            <person name="Xiao J."/>
        </authorList>
    </citation>
    <scope>NUCLEOTIDE SEQUENCE [LARGE SCALE GENOMIC DNA]</scope>
    <source>
        <strain evidence="3 4">SCSIO M10379</strain>
    </source>
</reference>
<organism evidence="3 4">
    <name type="scientific">Streptomyces qinglanensis</name>
    <dbReference type="NCBI Taxonomy" id="943816"/>
    <lineage>
        <taxon>Bacteria</taxon>
        <taxon>Bacillati</taxon>
        <taxon>Actinomycetota</taxon>
        <taxon>Actinomycetes</taxon>
        <taxon>Kitasatosporales</taxon>
        <taxon>Streptomycetaceae</taxon>
        <taxon>Streptomyces</taxon>
    </lineage>
</organism>
<comment type="caution">
    <text evidence="3">The sequence shown here is derived from an EMBL/GenBank/DDBJ whole genome shotgun (WGS) entry which is preliminary data.</text>
</comment>
<keyword evidence="1" id="KW-0812">Transmembrane</keyword>
<keyword evidence="1" id="KW-1133">Transmembrane helix</keyword>
<evidence type="ECO:0000256" key="1">
    <source>
        <dbReference type="SAM" id="Phobius"/>
    </source>
</evidence>
<feature type="transmembrane region" description="Helical" evidence="1">
    <location>
        <begin position="113"/>
        <end position="139"/>
    </location>
</feature>
<feature type="transmembrane region" description="Helical" evidence="1">
    <location>
        <begin position="34"/>
        <end position="53"/>
    </location>
</feature>
<dbReference type="PATRIC" id="fig|943816.4.peg.3315"/>
<evidence type="ECO:0000259" key="2">
    <source>
        <dbReference type="Pfam" id="PF03779"/>
    </source>
</evidence>
<dbReference type="Proteomes" id="UP000175829">
    <property type="component" value="Unassembled WGS sequence"/>
</dbReference>
<feature type="transmembrane region" description="Helical" evidence="1">
    <location>
        <begin position="88"/>
        <end position="107"/>
    </location>
</feature>
<name>A0A1E7K6V0_9ACTN</name>
<feature type="domain" description="SPW repeat-containing integral membrane" evidence="2">
    <location>
        <begin position="36"/>
        <end position="131"/>
    </location>
</feature>
<dbReference type="EMBL" id="LJGV01000022">
    <property type="protein sequence ID" value="OEU99566.1"/>
    <property type="molecule type" value="Genomic_DNA"/>
</dbReference>
<keyword evidence="1" id="KW-0472">Membrane</keyword>
<feature type="transmembrane region" description="Helical" evidence="1">
    <location>
        <begin position="59"/>
        <end position="81"/>
    </location>
</feature>
<protein>
    <recommendedName>
        <fullName evidence="2">SPW repeat-containing integral membrane domain-containing protein</fullName>
    </recommendedName>
</protein>
<dbReference type="InterPro" id="IPR005530">
    <property type="entry name" value="SPW"/>
</dbReference>
<accession>A0A1E7K6V0</accession>
<proteinExistence type="predicted"/>
<dbReference type="AlphaFoldDB" id="A0A1E7K6V0"/>
<evidence type="ECO:0000313" key="4">
    <source>
        <dbReference type="Proteomes" id="UP000175829"/>
    </source>
</evidence>
<dbReference type="RefSeq" id="WP_019354023.1">
    <property type="nucleotide sequence ID" value="NZ_LJGV01000022.1"/>
</dbReference>
<dbReference type="Pfam" id="PF03779">
    <property type="entry name" value="SPW"/>
    <property type="match status" value="1"/>
</dbReference>